<evidence type="ECO:0000256" key="3">
    <source>
        <dbReference type="ARBA" id="ARBA00022801"/>
    </source>
</evidence>
<feature type="compositionally biased region" description="Basic and acidic residues" evidence="8">
    <location>
        <begin position="1"/>
        <end position="10"/>
    </location>
</feature>
<dbReference type="GO" id="GO:0005634">
    <property type="term" value="C:nucleus"/>
    <property type="evidence" value="ECO:0007669"/>
    <property type="project" value="UniProtKB-SubCell"/>
</dbReference>
<name>A0A9P5ZEP1_9AGAR</name>
<accession>A0A9P5ZEP1</accession>
<dbReference type="GO" id="GO:0000724">
    <property type="term" value="P:double-strand break repair via homologous recombination"/>
    <property type="evidence" value="ECO:0007669"/>
    <property type="project" value="TreeGrafter"/>
</dbReference>
<evidence type="ECO:0000256" key="7">
    <source>
        <dbReference type="RuleBase" id="RU364117"/>
    </source>
</evidence>
<dbReference type="PANTHER" id="PTHR13710">
    <property type="entry name" value="DNA HELICASE RECQ FAMILY MEMBER"/>
    <property type="match status" value="1"/>
</dbReference>
<evidence type="ECO:0000256" key="4">
    <source>
        <dbReference type="ARBA" id="ARBA00022806"/>
    </source>
</evidence>
<feature type="region of interest" description="Disordered" evidence="8">
    <location>
        <begin position="1"/>
        <end position="42"/>
    </location>
</feature>
<dbReference type="SMART" id="SM00490">
    <property type="entry name" value="HELICc"/>
    <property type="match status" value="1"/>
</dbReference>
<comment type="catalytic activity">
    <reaction evidence="7">
        <text>ATP + H2O = ADP + phosphate + H(+)</text>
        <dbReference type="Rhea" id="RHEA:13065"/>
        <dbReference type="ChEBI" id="CHEBI:15377"/>
        <dbReference type="ChEBI" id="CHEBI:15378"/>
        <dbReference type="ChEBI" id="CHEBI:30616"/>
        <dbReference type="ChEBI" id="CHEBI:43474"/>
        <dbReference type="ChEBI" id="CHEBI:456216"/>
    </reaction>
</comment>
<dbReference type="SUPFAM" id="SSF52540">
    <property type="entry name" value="P-loop containing nucleoside triphosphate hydrolases"/>
    <property type="match status" value="1"/>
</dbReference>
<dbReference type="GO" id="GO:0005524">
    <property type="term" value="F:ATP binding"/>
    <property type="evidence" value="ECO:0007669"/>
    <property type="project" value="UniProtKB-KW"/>
</dbReference>
<comment type="similarity">
    <text evidence="1 7">Belongs to the helicase family. RecQ subfamily.</text>
</comment>
<feature type="compositionally biased region" description="Polar residues" evidence="8">
    <location>
        <begin position="493"/>
        <end position="517"/>
    </location>
</feature>
<dbReference type="Proteomes" id="UP000807469">
    <property type="component" value="Unassembled WGS sequence"/>
</dbReference>
<dbReference type="EMBL" id="MU155133">
    <property type="protein sequence ID" value="KAF9485758.1"/>
    <property type="molecule type" value="Genomic_DNA"/>
</dbReference>
<comment type="catalytic activity">
    <reaction evidence="6 7">
        <text>Couples ATP hydrolysis with the unwinding of duplex DNA by translocating in the 3'-5' direction.</text>
        <dbReference type="EC" id="5.6.2.4"/>
    </reaction>
</comment>
<dbReference type="SMART" id="SM00487">
    <property type="entry name" value="DEXDc"/>
    <property type="match status" value="1"/>
</dbReference>
<dbReference type="GO" id="GO:0043138">
    <property type="term" value="F:3'-5' DNA helicase activity"/>
    <property type="evidence" value="ECO:0007669"/>
    <property type="project" value="UniProtKB-EC"/>
</dbReference>
<dbReference type="FunFam" id="3.40.50.300:FF:001389">
    <property type="entry name" value="ATP-dependent DNA helicase RecQ"/>
    <property type="match status" value="1"/>
</dbReference>
<keyword evidence="12" id="KW-1185">Reference proteome</keyword>
<dbReference type="CDD" id="cd17920">
    <property type="entry name" value="DEXHc_RecQ"/>
    <property type="match status" value="1"/>
</dbReference>
<keyword evidence="4 7" id="KW-0347">Helicase</keyword>
<evidence type="ECO:0000259" key="9">
    <source>
        <dbReference type="PROSITE" id="PS51192"/>
    </source>
</evidence>
<evidence type="ECO:0000256" key="2">
    <source>
        <dbReference type="ARBA" id="ARBA00022741"/>
    </source>
</evidence>
<evidence type="ECO:0000313" key="12">
    <source>
        <dbReference type="Proteomes" id="UP000807469"/>
    </source>
</evidence>
<sequence length="791" mass="88859">MYDSPSHEDYDASSPGAGPSRLRPNQPKAVKKESNLDASNNDPEECMRVLTEVFGHNSFKGKQKEIIEAAYMGKDVLVVAPTGMGKSLCFQVPAIADKRGISIVVSPLLALMQNQIDYLCQKNIEVASLSSQVAYRQQQEVIRQLQLYDAPIKLLYITPERLCTADFTELLDKIYENHNFNRLVVDEAHCISEWGHDFRAEYRRIGKIRERYPNVPIMALTATATDAVRQDIILSLGLDKNRLFIALHPFNRANLFYEARYLSNPQPQNQMKDIFEYITSLYQRRGKASSGLIYCRYRKTCDELSEFLRGRGLNARPYHRGIPSATLEKTLKGWTNCEAGEPGAIDLVIATIAFGMGIDKGDVRYIIHYDLPKSLEGYYQETGRAGRDGFPSKCILYYSREDAIRVKQFVHSSNSARMRDDDEAPTPTQRASNSLQSLIELVEDVTTCRHVSICRYFGEKIDETDANALKTYCDRMCDVCKYPEKTKLRFKGLSSSQDARQNIPVRQSHPSTHSAHGSSKDHNTNDFVKRSGRDGLQSGNSFGGQKRAGSTITDGAPKKLKVGLVPALVTKPFSSTSGLSKPFKAPTFVGAKAPVMKGSRTPSIVYPPSRPAPKLHTEVQSRRSPSPQDLSLDMDTLEEEPVDEEEVSPSLDLPLVNLLWEADFSAKVSPGERKQQFESLRRSLHRTLVLPFDSDQFWSKVLLSTSTLDETQRNEIVFSTATELELSAISLSSTLDGYNSRIRCIKDDIKKLSDVQVWDSDDGDLEDVQDIIKYLRRAASSKKNKGKRTAR</sequence>
<feature type="compositionally biased region" description="Basic and acidic residues" evidence="8">
    <location>
        <begin position="518"/>
        <end position="533"/>
    </location>
</feature>
<keyword evidence="3 7" id="KW-0378">Hydrolase</keyword>
<keyword evidence="5 7" id="KW-0067">ATP-binding</keyword>
<evidence type="ECO:0000256" key="5">
    <source>
        <dbReference type="ARBA" id="ARBA00022840"/>
    </source>
</evidence>
<organism evidence="11 12">
    <name type="scientific">Pholiota conissans</name>
    <dbReference type="NCBI Taxonomy" id="109636"/>
    <lineage>
        <taxon>Eukaryota</taxon>
        <taxon>Fungi</taxon>
        <taxon>Dikarya</taxon>
        <taxon>Basidiomycota</taxon>
        <taxon>Agaricomycotina</taxon>
        <taxon>Agaricomycetes</taxon>
        <taxon>Agaricomycetidae</taxon>
        <taxon>Agaricales</taxon>
        <taxon>Agaricineae</taxon>
        <taxon>Strophariaceae</taxon>
        <taxon>Pholiota</taxon>
    </lineage>
</organism>
<protein>
    <recommendedName>
        <fullName evidence="7">ATP-dependent DNA helicase</fullName>
        <ecNumber evidence="7">5.6.2.4</ecNumber>
    </recommendedName>
</protein>
<feature type="domain" description="Helicase ATP-binding" evidence="9">
    <location>
        <begin position="67"/>
        <end position="242"/>
    </location>
</feature>
<proteinExistence type="inferred from homology"/>
<dbReference type="InterPro" id="IPR027417">
    <property type="entry name" value="P-loop_NTPase"/>
</dbReference>
<dbReference type="Pfam" id="PF00270">
    <property type="entry name" value="DEAD"/>
    <property type="match status" value="1"/>
</dbReference>
<reference evidence="11" key="1">
    <citation type="submission" date="2020-11" db="EMBL/GenBank/DDBJ databases">
        <authorList>
            <consortium name="DOE Joint Genome Institute"/>
            <person name="Ahrendt S."/>
            <person name="Riley R."/>
            <person name="Andreopoulos W."/>
            <person name="Labutti K."/>
            <person name="Pangilinan J."/>
            <person name="Ruiz-Duenas F.J."/>
            <person name="Barrasa J.M."/>
            <person name="Sanchez-Garcia M."/>
            <person name="Camarero S."/>
            <person name="Miyauchi S."/>
            <person name="Serrano A."/>
            <person name="Linde D."/>
            <person name="Babiker R."/>
            <person name="Drula E."/>
            <person name="Ayuso-Fernandez I."/>
            <person name="Pacheco R."/>
            <person name="Padilla G."/>
            <person name="Ferreira P."/>
            <person name="Barriuso J."/>
            <person name="Kellner H."/>
            <person name="Castanera R."/>
            <person name="Alfaro M."/>
            <person name="Ramirez L."/>
            <person name="Pisabarro A.G."/>
            <person name="Kuo A."/>
            <person name="Tritt A."/>
            <person name="Lipzen A."/>
            <person name="He G."/>
            <person name="Yan M."/>
            <person name="Ng V."/>
            <person name="Cullen D."/>
            <person name="Martin F."/>
            <person name="Rosso M.-N."/>
            <person name="Henrissat B."/>
            <person name="Hibbett D."/>
            <person name="Martinez A.T."/>
            <person name="Grigoriev I.V."/>
        </authorList>
    </citation>
    <scope>NUCLEOTIDE SEQUENCE</scope>
    <source>
        <strain evidence="11">CIRM-BRFM 674</strain>
    </source>
</reference>
<dbReference type="AlphaFoldDB" id="A0A9P5ZEP1"/>
<dbReference type="PROSITE" id="PS51194">
    <property type="entry name" value="HELICASE_CTER"/>
    <property type="match status" value="1"/>
</dbReference>
<dbReference type="NCBIfam" id="TIGR00614">
    <property type="entry name" value="recQ_fam"/>
    <property type="match status" value="1"/>
</dbReference>
<dbReference type="InterPro" id="IPR001650">
    <property type="entry name" value="Helicase_C-like"/>
</dbReference>
<dbReference type="EC" id="5.6.2.4" evidence="7"/>
<feature type="compositionally biased region" description="Acidic residues" evidence="8">
    <location>
        <begin position="635"/>
        <end position="646"/>
    </location>
</feature>
<dbReference type="InterPro" id="IPR004589">
    <property type="entry name" value="DNA_helicase_ATP-dep_RecQ"/>
</dbReference>
<dbReference type="InterPro" id="IPR011545">
    <property type="entry name" value="DEAD/DEAH_box_helicase_dom"/>
</dbReference>
<evidence type="ECO:0000256" key="6">
    <source>
        <dbReference type="ARBA" id="ARBA00034617"/>
    </source>
</evidence>
<dbReference type="GO" id="GO:0005694">
    <property type="term" value="C:chromosome"/>
    <property type="evidence" value="ECO:0007669"/>
    <property type="project" value="TreeGrafter"/>
</dbReference>
<evidence type="ECO:0000313" key="11">
    <source>
        <dbReference type="EMBL" id="KAF9485758.1"/>
    </source>
</evidence>
<evidence type="ECO:0000256" key="1">
    <source>
        <dbReference type="ARBA" id="ARBA00005446"/>
    </source>
</evidence>
<feature type="domain" description="Helicase C-terminal" evidence="10">
    <location>
        <begin position="270"/>
        <end position="432"/>
    </location>
</feature>
<keyword evidence="7" id="KW-0539">Nucleus</keyword>
<feature type="region of interest" description="Disordered" evidence="8">
    <location>
        <begin position="598"/>
        <end position="646"/>
    </location>
</feature>
<evidence type="ECO:0000256" key="8">
    <source>
        <dbReference type="SAM" id="MobiDB-lite"/>
    </source>
</evidence>
<gene>
    <name evidence="11" type="ORF">BDN70DRAFT_870628</name>
</gene>
<evidence type="ECO:0000259" key="10">
    <source>
        <dbReference type="PROSITE" id="PS51194"/>
    </source>
</evidence>
<dbReference type="OrthoDB" id="10261556at2759"/>
<dbReference type="Gene3D" id="3.40.50.300">
    <property type="entry name" value="P-loop containing nucleotide triphosphate hydrolases"/>
    <property type="match status" value="2"/>
</dbReference>
<dbReference type="InterPro" id="IPR032284">
    <property type="entry name" value="RecQ_Zn-bd"/>
</dbReference>
<comment type="caution">
    <text evidence="11">The sequence shown here is derived from an EMBL/GenBank/DDBJ whole genome shotgun (WGS) entry which is preliminary data.</text>
</comment>
<feature type="region of interest" description="Disordered" evidence="8">
    <location>
        <begin position="491"/>
        <end position="554"/>
    </location>
</feature>
<dbReference type="GO" id="GO:0016787">
    <property type="term" value="F:hydrolase activity"/>
    <property type="evidence" value="ECO:0007669"/>
    <property type="project" value="UniProtKB-KW"/>
</dbReference>
<keyword evidence="2 7" id="KW-0547">Nucleotide-binding</keyword>
<dbReference type="GO" id="GO:0009378">
    <property type="term" value="F:four-way junction helicase activity"/>
    <property type="evidence" value="ECO:0007669"/>
    <property type="project" value="TreeGrafter"/>
</dbReference>
<dbReference type="PROSITE" id="PS51192">
    <property type="entry name" value="HELICASE_ATP_BIND_1"/>
    <property type="match status" value="1"/>
</dbReference>
<dbReference type="InterPro" id="IPR014001">
    <property type="entry name" value="Helicase_ATP-bd"/>
</dbReference>
<dbReference type="PANTHER" id="PTHR13710:SF152">
    <property type="entry name" value="ATP-DEPENDENT DNA HELICASE Q5"/>
    <property type="match status" value="1"/>
</dbReference>
<dbReference type="GO" id="GO:0003676">
    <property type="term" value="F:nucleic acid binding"/>
    <property type="evidence" value="ECO:0007669"/>
    <property type="project" value="InterPro"/>
</dbReference>
<dbReference type="GO" id="GO:0005737">
    <property type="term" value="C:cytoplasm"/>
    <property type="evidence" value="ECO:0007669"/>
    <property type="project" value="TreeGrafter"/>
</dbReference>
<comment type="subcellular location">
    <subcellularLocation>
        <location evidence="7">Nucleus</location>
    </subcellularLocation>
</comment>
<dbReference type="Pfam" id="PF16124">
    <property type="entry name" value="RecQ_Zn_bind"/>
    <property type="match status" value="1"/>
</dbReference>
<dbReference type="Pfam" id="PF00271">
    <property type="entry name" value="Helicase_C"/>
    <property type="match status" value="1"/>
</dbReference>